<accession>A0ABS9KD26</accession>
<evidence type="ECO:0000256" key="1">
    <source>
        <dbReference type="SAM" id="Phobius"/>
    </source>
</evidence>
<organism evidence="2 3">
    <name type="scientific">Rhodohalobacter sulfatireducens</name>
    <dbReference type="NCBI Taxonomy" id="2911366"/>
    <lineage>
        <taxon>Bacteria</taxon>
        <taxon>Pseudomonadati</taxon>
        <taxon>Balneolota</taxon>
        <taxon>Balneolia</taxon>
        <taxon>Balneolales</taxon>
        <taxon>Balneolaceae</taxon>
        <taxon>Rhodohalobacter</taxon>
    </lineage>
</organism>
<dbReference type="Proteomes" id="UP001165366">
    <property type="component" value="Unassembled WGS sequence"/>
</dbReference>
<feature type="transmembrane region" description="Helical" evidence="1">
    <location>
        <begin position="146"/>
        <end position="163"/>
    </location>
</feature>
<keyword evidence="1" id="KW-0812">Transmembrane</keyword>
<name>A0ABS9KD26_9BACT</name>
<keyword evidence="3" id="KW-1185">Reference proteome</keyword>
<protein>
    <submittedName>
        <fullName evidence="2">Uncharacterized protein</fullName>
    </submittedName>
</protein>
<evidence type="ECO:0000313" key="2">
    <source>
        <dbReference type="EMBL" id="MCG2588728.1"/>
    </source>
</evidence>
<evidence type="ECO:0000313" key="3">
    <source>
        <dbReference type="Proteomes" id="UP001165366"/>
    </source>
</evidence>
<feature type="transmembrane region" description="Helical" evidence="1">
    <location>
        <begin position="192"/>
        <end position="211"/>
    </location>
</feature>
<feature type="transmembrane region" description="Helical" evidence="1">
    <location>
        <begin position="21"/>
        <end position="42"/>
    </location>
</feature>
<comment type="caution">
    <text evidence="2">The sequence shown here is derived from an EMBL/GenBank/DDBJ whole genome shotgun (WGS) entry which is preliminary data.</text>
</comment>
<keyword evidence="1" id="KW-1133">Transmembrane helix</keyword>
<reference evidence="2" key="1">
    <citation type="submission" date="2022-01" db="EMBL/GenBank/DDBJ databases">
        <authorList>
            <person name="Wang Y."/>
        </authorList>
    </citation>
    <scope>NUCLEOTIDE SEQUENCE</scope>
    <source>
        <strain evidence="2">WB101</strain>
    </source>
</reference>
<dbReference type="RefSeq" id="WP_237853613.1">
    <property type="nucleotide sequence ID" value="NZ_JAKLWS010000009.1"/>
</dbReference>
<sequence length="280" mass="30769">MSSIEVSQPLEALKKIKIPPGFIGPLLITAIVIAAHVSFGVLDGWEKFAAALLAAVVTESALHKIVVGEWRNLSSAYISGNSAGILVRSPFLWPFALCAAISIASKYVFRFRGSHIWNPTNFGIVIMLLIASDSMAVLSIQWGNNMWAMIAIWIVGLAVISKVNLANICITYVASFIGFAWIRSMITGDLFLAEIAPLTGPMYQLFVLFMITDPKTTLKSKTGQNIVAFLIAFVEFFFRLGEAVYAPFYALFIVGPIAIIGTTLWKEWKEGKEENRPESV</sequence>
<feature type="transmembrane region" description="Helical" evidence="1">
    <location>
        <begin position="246"/>
        <end position="265"/>
    </location>
</feature>
<keyword evidence="1" id="KW-0472">Membrane</keyword>
<reference evidence="2" key="2">
    <citation type="submission" date="2024-05" db="EMBL/GenBank/DDBJ databases">
        <title>Rhodohalobacter halophilus gen. nov., sp. nov., a moderately halophilic member of the family Balneolaceae.</title>
        <authorList>
            <person name="Xia J."/>
        </authorList>
    </citation>
    <scope>NUCLEOTIDE SEQUENCE</scope>
    <source>
        <strain evidence="2">WB101</strain>
    </source>
</reference>
<feature type="transmembrane region" description="Helical" evidence="1">
    <location>
        <begin position="121"/>
        <end position="140"/>
    </location>
</feature>
<dbReference type="EMBL" id="JAKLWS010000009">
    <property type="protein sequence ID" value="MCG2588728.1"/>
    <property type="molecule type" value="Genomic_DNA"/>
</dbReference>
<gene>
    <name evidence="2" type="ORF">L6773_09135</name>
</gene>
<proteinExistence type="predicted"/>
<feature type="transmembrane region" description="Helical" evidence="1">
    <location>
        <begin position="91"/>
        <end position="109"/>
    </location>
</feature>